<comment type="caution">
    <text evidence="2">The sequence shown here is derived from an EMBL/GenBank/DDBJ whole genome shotgun (WGS) entry which is preliminary data.</text>
</comment>
<gene>
    <name evidence="2" type="ORF">KSB_43250</name>
</gene>
<accession>A0ABQ3UTU1</accession>
<reference evidence="2 3" key="1">
    <citation type="journal article" date="2021" name="Int. J. Syst. Evol. Microbiol.">
        <title>Reticulibacter mediterranei gen. nov., sp. nov., within the new family Reticulibacteraceae fam. nov., and Ktedonospora formicarum gen. nov., sp. nov., Ktedonobacter robiniae sp. nov., Dictyobacter formicarum sp. nov. and Dictyobacter arantiisoli sp. nov., belonging to the class Ktedonobacteria.</title>
        <authorList>
            <person name="Yabe S."/>
            <person name="Zheng Y."/>
            <person name="Wang C.M."/>
            <person name="Sakai Y."/>
            <person name="Abe K."/>
            <person name="Yokota A."/>
            <person name="Donadio S."/>
            <person name="Cavaletti L."/>
            <person name="Monciardini P."/>
        </authorList>
    </citation>
    <scope>NUCLEOTIDE SEQUENCE [LARGE SCALE GENOMIC DNA]</scope>
    <source>
        <strain evidence="2 3">SOSP1-30</strain>
    </source>
</reference>
<dbReference type="EMBL" id="BNJG01000002">
    <property type="protein sequence ID" value="GHO55850.1"/>
    <property type="molecule type" value="Genomic_DNA"/>
</dbReference>
<evidence type="ECO:0000313" key="3">
    <source>
        <dbReference type="Proteomes" id="UP000654345"/>
    </source>
</evidence>
<proteinExistence type="predicted"/>
<dbReference type="Proteomes" id="UP000654345">
    <property type="component" value="Unassembled WGS sequence"/>
</dbReference>
<evidence type="ECO:0000313" key="2">
    <source>
        <dbReference type="EMBL" id="GHO55850.1"/>
    </source>
</evidence>
<feature type="region of interest" description="Disordered" evidence="1">
    <location>
        <begin position="1"/>
        <end position="29"/>
    </location>
</feature>
<evidence type="ECO:0000256" key="1">
    <source>
        <dbReference type="SAM" id="MobiDB-lite"/>
    </source>
</evidence>
<sequence length="104" mass="11524">MYTALQGNGEEDGPLFACSAEKEPDMPESKEQIQQEAYVQGQQMKQWHNQQQRVLTEEALAILAADFAQISLFKSNQQMSVAATHERAGVCIRAFLEGYSSGLA</sequence>
<feature type="compositionally biased region" description="Basic and acidic residues" evidence="1">
    <location>
        <begin position="20"/>
        <end position="29"/>
    </location>
</feature>
<organism evidence="2 3">
    <name type="scientific">Ktedonobacter robiniae</name>
    <dbReference type="NCBI Taxonomy" id="2778365"/>
    <lineage>
        <taxon>Bacteria</taxon>
        <taxon>Bacillati</taxon>
        <taxon>Chloroflexota</taxon>
        <taxon>Ktedonobacteria</taxon>
        <taxon>Ktedonobacterales</taxon>
        <taxon>Ktedonobacteraceae</taxon>
        <taxon>Ktedonobacter</taxon>
    </lineage>
</organism>
<protein>
    <submittedName>
        <fullName evidence="2">Uncharacterized protein</fullName>
    </submittedName>
</protein>
<name>A0ABQ3UTU1_9CHLR</name>
<keyword evidence="3" id="KW-1185">Reference proteome</keyword>